<feature type="transmembrane region" description="Helical" evidence="6">
    <location>
        <begin position="7"/>
        <end position="28"/>
    </location>
</feature>
<dbReference type="GO" id="GO:0005886">
    <property type="term" value="C:plasma membrane"/>
    <property type="evidence" value="ECO:0007669"/>
    <property type="project" value="UniProtKB-SubCell"/>
</dbReference>
<accession>A0A918XU22</accession>
<feature type="transmembrane region" description="Helical" evidence="6">
    <location>
        <begin position="48"/>
        <end position="66"/>
    </location>
</feature>
<feature type="transmembrane region" description="Helical" evidence="6">
    <location>
        <begin position="108"/>
        <end position="127"/>
    </location>
</feature>
<gene>
    <name evidence="8" type="ORF">GCM10017083_30580</name>
</gene>
<evidence type="ECO:0000256" key="2">
    <source>
        <dbReference type="ARBA" id="ARBA00022475"/>
    </source>
</evidence>
<feature type="transmembrane region" description="Helical" evidence="6">
    <location>
        <begin position="198"/>
        <end position="224"/>
    </location>
</feature>
<dbReference type="InterPro" id="IPR000620">
    <property type="entry name" value="EamA_dom"/>
</dbReference>
<sequence>MTLSSPAVRAVLLGNAALIVTVLCWGSMPPLMHELLKRYEAVEIAVLRYTVAAPMLIAILVSPIGGRPPASGTIAGALPRLVGLGGLGVVAFASAYTFGIYYAGPVQASIVSSAAPVIAVAIGWLVHRDVPDRTLLLGIAVAAPGAAVALGAGNAGATAAASPWTLALGVALVLLANVSWTMYSALARRWLPGWPPVALTAATIASGGILFTVAYLIAGFAGLVRFPPPAPTALDAGLFTAVAMFGICLGVVCWNFGVGRLGLSLAALYLNLLPVVAIGLSAMLGAAVTAQHLLGAGLVILGLGGAQLKRLYDARAADGRRQAAAER</sequence>
<evidence type="ECO:0000256" key="4">
    <source>
        <dbReference type="ARBA" id="ARBA00022989"/>
    </source>
</evidence>
<feature type="domain" description="EamA" evidence="7">
    <location>
        <begin position="13"/>
        <end position="149"/>
    </location>
</feature>
<organism evidence="8 9">
    <name type="scientific">Thalassobaculum fulvum</name>
    <dbReference type="NCBI Taxonomy" id="1633335"/>
    <lineage>
        <taxon>Bacteria</taxon>
        <taxon>Pseudomonadati</taxon>
        <taxon>Pseudomonadota</taxon>
        <taxon>Alphaproteobacteria</taxon>
        <taxon>Rhodospirillales</taxon>
        <taxon>Thalassobaculaceae</taxon>
        <taxon>Thalassobaculum</taxon>
    </lineage>
</organism>
<evidence type="ECO:0000256" key="6">
    <source>
        <dbReference type="SAM" id="Phobius"/>
    </source>
</evidence>
<reference evidence="8" key="2">
    <citation type="submission" date="2020-09" db="EMBL/GenBank/DDBJ databases">
        <authorList>
            <person name="Sun Q."/>
            <person name="Kim S."/>
        </authorList>
    </citation>
    <scope>NUCLEOTIDE SEQUENCE</scope>
    <source>
        <strain evidence="8">KCTC 42651</strain>
    </source>
</reference>
<dbReference type="Pfam" id="PF00892">
    <property type="entry name" value="EamA"/>
    <property type="match status" value="2"/>
</dbReference>
<keyword evidence="2" id="KW-1003">Cell membrane</keyword>
<keyword evidence="3 6" id="KW-0812">Transmembrane</keyword>
<protein>
    <recommendedName>
        <fullName evidence="7">EamA domain-containing protein</fullName>
    </recommendedName>
</protein>
<evidence type="ECO:0000259" key="7">
    <source>
        <dbReference type="Pfam" id="PF00892"/>
    </source>
</evidence>
<reference evidence="8" key="1">
    <citation type="journal article" date="2014" name="Int. J. Syst. Evol. Microbiol.">
        <title>Complete genome sequence of Corynebacterium casei LMG S-19264T (=DSM 44701T), isolated from a smear-ripened cheese.</title>
        <authorList>
            <consortium name="US DOE Joint Genome Institute (JGI-PGF)"/>
            <person name="Walter F."/>
            <person name="Albersmeier A."/>
            <person name="Kalinowski J."/>
            <person name="Ruckert C."/>
        </authorList>
    </citation>
    <scope>NUCLEOTIDE SEQUENCE</scope>
    <source>
        <strain evidence="8">KCTC 42651</strain>
    </source>
</reference>
<feature type="transmembrane region" description="Helical" evidence="6">
    <location>
        <begin position="78"/>
        <end position="102"/>
    </location>
</feature>
<evidence type="ECO:0000313" key="9">
    <source>
        <dbReference type="Proteomes" id="UP000630353"/>
    </source>
</evidence>
<keyword evidence="4 6" id="KW-1133">Transmembrane helix</keyword>
<dbReference type="InterPro" id="IPR037185">
    <property type="entry name" value="EmrE-like"/>
</dbReference>
<dbReference type="RefSeq" id="WP_189991117.1">
    <property type="nucleotide sequence ID" value="NZ_BMZS01000007.1"/>
</dbReference>
<evidence type="ECO:0000313" key="8">
    <source>
        <dbReference type="EMBL" id="GHD53798.1"/>
    </source>
</evidence>
<dbReference type="SUPFAM" id="SSF103481">
    <property type="entry name" value="Multidrug resistance efflux transporter EmrE"/>
    <property type="match status" value="1"/>
</dbReference>
<feature type="domain" description="EamA" evidence="7">
    <location>
        <begin position="168"/>
        <end position="303"/>
    </location>
</feature>
<keyword evidence="5 6" id="KW-0472">Membrane</keyword>
<feature type="transmembrane region" description="Helical" evidence="6">
    <location>
        <begin position="293"/>
        <end position="312"/>
    </location>
</feature>
<proteinExistence type="predicted"/>
<feature type="transmembrane region" description="Helical" evidence="6">
    <location>
        <begin position="236"/>
        <end position="256"/>
    </location>
</feature>
<dbReference type="PANTHER" id="PTHR32322:SF18">
    <property type="entry name" value="S-ADENOSYLMETHIONINE_S-ADENOSYLHOMOCYSTEINE TRANSPORTER"/>
    <property type="match status" value="1"/>
</dbReference>
<evidence type="ECO:0000256" key="5">
    <source>
        <dbReference type="ARBA" id="ARBA00023136"/>
    </source>
</evidence>
<dbReference type="Proteomes" id="UP000630353">
    <property type="component" value="Unassembled WGS sequence"/>
</dbReference>
<comment type="caution">
    <text evidence="8">The sequence shown here is derived from an EMBL/GenBank/DDBJ whole genome shotgun (WGS) entry which is preliminary data.</text>
</comment>
<feature type="transmembrane region" description="Helical" evidence="6">
    <location>
        <begin position="134"/>
        <end position="152"/>
    </location>
</feature>
<keyword evidence="9" id="KW-1185">Reference proteome</keyword>
<evidence type="ECO:0000256" key="3">
    <source>
        <dbReference type="ARBA" id="ARBA00022692"/>
    </source>
</evidence>
<dbReference type="AlphaFoldDB" id="A0A918XU22"/>
<dbReference type="InterPro" id="IPR050638">
    <property type="entry name" value="AA-Vitamin_Transporters"/>
</dbReference>
<dbReference type="EMBL" id="BMZS01000007">
    <property type="protein sequence ID" value="GHD53798.1"/>
    <property type="molecule type" value="Genomic_DNA"/>
</dbReference>
<dbReference type="PANTHER" id="PTHR32322">
    <property type="entry name" value="INNER MEMBRANE TRANSPORTER"/>
    <property type="match status" value="1"/>
</dbReference>
<name>A0A918XU22_9PROT</name>
<feature type="transmembrane region" description="Helical" evidence="6">
    <location>
        <begin position="164"/>
        <end position="186"/>
    </location>
</feature>
<comment type="subcellular location">
    <subcellularLocation>
        <location evidence="1">Cell membrane</location>
        <topology evidence="1">Multi-pass membrane protein</topology>
    </subcellularLocation>
</comment>
<feature type="transmembrane region" description="Helical" evidence="6">
    <location>
        <begin position="268"/>
        <end position="287"/>
    </location>
</feature>
<evidence type="ECO:0000256" key="1">
    <source>
        <dbReference type="ARBA" id="ARBA00004651"/>
    </source>
</evidence>